<accession>A0AA36AI23</accession>
<gene>
    <name evidence="1" type="ORF">OCTVUL_1B005931</name>
</gene>
<keyword evidence="2" id="KW-1185">Reference proteome</keyword>
<protein>
    <submittedName>
        <fullName evidence="1">Uncharacterized protein</fullName>
    </submittedName>
</protein>
<proteinExistence type="predicted"/>
<name>A0AA36AI23_OCTVU</name>
<dbReference type="EMBL" id="OX597814">
    <property type="protein sequence ID" value="CAI9714962.1"/>
    <property type="molecule type" value="Genomic_DNA"/>
</dbReference>
<dbReference type="AlphaFoldDB" id="A0AA36AI23"/>
<dbReference type="Proteomes" id="UP001162480">
    <property type="component" value="Chromosome 1"/>
</dbReference>
<organism evidence="1 2">
    <name type="scientific">Octopus vulgaris</name>
    <name type="common">Common octopus</name>
    <dbReference type="NCBI Taxonomy" id="6645"/>
    <lineage>
        <taxon>Eukaryota</taxon>
        <taxon>Metazoa</taxon>
        <taxon>Spiralia</taxon>
        <taxon>Lophotrochozoa</taxon>
        <taxon>Mollusca</taxon>
        <taxon>Cephalopoda</taxon>
        <taxon>Coleoidea</taxon>
        <taxon>Octopodiformes</taxon>
        <taxon>Octopoda</taxon>
        <taxon>Incirrata</taxon>
        <taxon>Octopodidae</taxon>
        <taxon>Octopus</taxon>
    </lineage>
</organism>
<sequence length="82" mass="9374">MEDIPSTSRENKALKKSRFISFGEIFEALSIGFLSPKDPMLIFPTWESSRVENLESESNDSQHIMQNFHPTRNIAINGMKSN</sequence>
<reference evidence="1" key="1">
    <citation type="submission" date="2023-08" db="EMBL/GenBank/DDBJ databases">
        <authorList>
            <person name="Alioto T."/>
            <person name="Alioto T."/>
            <person name="Gomez Garrido J."/>
        </authorList>
    </citation>
    <scope>NUCLEOTIDE SEQUENCE</scope>
</reference>
<evidence type="ECO:0000313" key="1">
    <source>
        <dbReference type="EMBL" id="CAI9714962.1"/>
    </source>
</evidence>
<evidence type="ECO:0000313" key="2">
    <source>
        <dbReference type="Proteomes" id="UP001162480"/>
    </source>
</evidence>